<dbReference type="CDD" id="cd07750">
    <property type="entry name" value="PolyPPase_VTC_like"/>
    <property type="match status" value="1"/>
</dbReference>
<evidence type="ECO:0000259" key="1">
    <source>
        <dbReference type="Pfam" id="PF09359"/>
    </source>
</evidence>
<dbReference type="EMBL" id="JBBMFT010000003">
    <property type="protein sequence ID" value="MEQ2456177.1"/>
    <property type="molecule type" value="Genomic_DNA"/>
</dbReference>
<accession>A0ABV1EQJ7</accession>
<dbReference type="Gene3D" id="3.20.100.30">
    <property type="entry name" value="VTC, catalytic tunnel domain"/>
    <property type="match status" value="1"/>
</dbReference>
<sequence length="238" mass="27569">MSNQMVFQRYELKYLITRCQQAALLTAMGPHVVEDTYAHSSIRNLYVDTPSFRLIRRSLEKPVYKEKIRIRSYGRASLSDPVFVELKKKYRSVVYKRRLPLPQHQALACMLGVPLWPDTQIGNELAYTVNFYRPLSPAVFLSYERDSYHGVEDPDLRVTFDRDIRFRQQSLTLDSAPWGTSLLDSDQVLMELKIAGGMPLWLTHILSELEIYQTSYSKYGAAYQLIQARTVGGERNYA</sequence>
<name>A0ABV1EQJ7_9FIRM</name>
<proteinExistence type="predicted"/>
<evidence type="ECO:0000313" key="3">
    <source>
        <dbReference type="Proteomes" id="UP001440599"/>
    </source>
</evidence>
<keyword evidence="3" id="KW-1185">Reference proteome</keyword>
<dbReference type="Pfam" id="PF09359">
    <property type="entry name" value="VTC"/>
    <property type="match status" value="1"/>
</dbReference>
<organism evidence="2 3">
    <name type="scientific">Flavonifractor hominis</name>
    <dbReference type="NCBI Taxonomy" id="3133178"/>
    <lineage>
        <taxon>Bacteria</taxon>
        <taxon>Bacillati</taxon>
        <taxon>Bacillota</taxon>
        <taxon>Clostridia</taxon>
        <taxon>Eubacteriales</taxon>
        <taxon>Oscillospiraceae</taxon>
        <taxon>Flavonifractor</taxon>
    </lineage>
</organism>
<reference evidence="2 3" key="1">
    <citation type="submission" date="2024-03" db="EMBL/GenBank/DDBJ databases">
        <title>Human intestinal bacterial collection.</title>
        <authorList>
            <person name="Pauvert C."/>
            <person name="Hitch T.C.A."/>
            <person name="Clavel T."/>
        </authorList>
    </citation>
    <scope>NUCLEOTIDE SEQUENCE [LARGE SCALE GENOMIC DNA]</scope>
    <source>
        <strain evidence="2 3">CLA-AP-H34</strain>
    </source>
</reference>
<dbReference type="Proteomes" id="UP001440599">
    <property type="component" value="Unassembled WGS sequence"/>
</dbReference>
<dbReference type="InterPro" id="IPR042267">
    <property type="entry name" value="VTC_sf"/>
</dbReference>
<protein>
    <submittedName>
        <fullName evidence="2">Polyphosphate polymerase domain-containing protein</fullName>
    </submittedName>
</protein>
<dbReference type="RefSeq" id="WP_349139763.1">
    <property type="nucleotide sequence ID" value="NZ_JBBMFT010000003.1"/>
</dbReference>
<dbReference type="InterPro" id="IPR018966">
    <property type="entry name" value="VTC_domain"/>
</dbReference>
<gene>
    <name evidence="2" type="ORF">WMO45_06540</name>
</gene>
<feature type="domain" description="VTC" evidence="1">
    <location>
        <begin position="8"/>
        <end position="225"/>
    </location>
</feature>
<comment type="caution">
    <text evidence="2">The sequence shown here is derived from an EMBL/GenBank/DDBJ whole genome shotgun (WGS) entry which is preliminary data.</text>
</comment>
<evidence type="ECO:0000313" key="2">
    <source>
        <dbReference type="EMBL" id="MEQ2456177.1"/>
    </source>
</evidence>